<proteinExistence type="predicted"/>
<evidence type="ECO:0000313" key="2">
    <source>
        <dbReference type="Proteomes" id="UP000775213"/>
    </source>
</evidence>
<gene>
    <name evidence="1" type="ORF">IEQ34_007959</name>
</gene>
<organism evidence="1 2">
    <name type="scientific">Dendrobium chrysotoxum</name>
    <name type="common">Orchid</name>
    <dbReference type="NCBI Taxonomy" id="161865"/>
    <lineage>
        <taxon>Eukaryota</taxon>
        <taxon>Viridiplantae</taxon>
        <taxon>Streptophyta</taxon>
        <taxon>Embryophyta</taxon>
        <taxon>Tracheophyta</taxon>
        <taxon>Spermatophyta</taxon>
        <taxon>Magnoliopsida</taxon>
        <taxon>Liliopsida</taxon>
        <taxon>Asparagales</taxon>
        <taxon>Orchidaceae</taxon>
        <taxon>Epidendroideae</taxon>
        <taxon>Malaxideae</taxon>
        <taxon>Dendrobiinae</taxon>
        <taxon>Dendrobium</taxon>
    </lineage>
</organism>
<name>A0AAV7H393_DENCH</name>
<dbReference type="Proteomes" id="UP000775213">
    <property type="component" value="Unassembled WGS sequence"/>
</dbReference>
<comment type="caution">
    <text evidence="1">The sequence shown here is derived from an EMBL/GenBank/DDBJ whole genome shotgun (WGS) entry which is preliminary data.</text>
</comment>
<protein>
    <submittedName>
        <fullName evidence="1">Uncharacterized protein</fullName>
    </submittedName>
</protein>
<keyword evidence="2" id="KW-1185">Reference proteome</keyword>
<dbReference type="EMBL" id="JAGFBR010000008">
    <property type="protein sequence ID" value="KAH0463377.1"/>
    <property type="molecule type" value="Genomic_DNA"/>
</dbReference>
<evidence type="ECO:0000313" key="1">
    <source>
        <dbReference type="EMBL" id="KAH0463377.1"/>
    </source>
</evidence>
<reference evidence="1 2" key="1">
    <citation type="journal article" date="2021" name="Hortic Res">
        <title>Chromosome-scale assembly of the Dendrobium chrysotoxum genome enhances the understanding of orchid evolution.</title>
        <authorList>
            <person name="Zhang Y."/>
            <person name="Zhang G.Q."/>
            <person name="Zhang D."/>
            <person name="Liu X.D."/>
            <person name="Xu X.Y."/>
            <person name="Sun W.H."/>
            <person name="Yu X."/>
            <person name="Zhu X."/>
            <person name="Wang Z.W."/>
            <person name="Zhao X."/>
            <person name="Zhong W.Y."/>
            <person name="Chen H."/>
            <person name="Yin W.L."/>
            <person name="Huang T."/>
            <person name="Niu S.C."/>
            <person name="Liu Z.J."/>
        </authorList>
    </citation>
    <scope>NUCLEOTIDE SEQUENCE [LARGE SCALE GENOMIC DNA]</scope>
    <source>
        <strain evidence="1">Lindl</strain>
    </source>
</reference>
<dbReference type="AlphaFoldDB" id="A0AAV7H393"/>
<accession>A0AAV7H393</accession>
<sequence>MRRVFSKQIHEYAREITKEEQWKLRIPCSAAFPCTCFLSLPISGAERVNVVAKTLPAIPEVTFFSLALSSRMPFSICKYRFRGSGITGRSMTGAGGWGFDPSGRKPAATAADHNLTNCIELNPSQAA</sequence>